<evidence type="ECO:0000256" key="1">
    <source>
        <dbReference type="ARBA" id="ARBA00004514"/>
    </source>
</evidence>
<dbReference type="CDD" id="cd04652">
    <property type="entry name" value="LbH_eIF2B_gamma_C"/>
    <property type="match status" value="1"/>
</dbReference>
<evidence type="ECO:0000256" key="9">
    <source>
        <dbReference type="SAM" id="MobiDB-lite"/>
    </source>
</evidence>
<protein>
    <recommendedName>
        <fullName evidence="6">Translation initiation factor eIF2B subunit gamma</fullName>
    </recommendedName>
    <alternativeName>
        <fullName evidence="7">eIF2B GDP-GTP exchange factor subunit gamma</fullName>
    </alternativeName>
</protein>
<keyword evidence="4" id="KW-0396">Initiation factor</keyword>
<gene>
    <name evidence="11" type="ORF">BN1708_003591</name>
</gene>
<feature type="compositionally biased region" description="Polar residues" evidence="9">
    <location>
        <begin position="328"/>
        <end position="346"/>
    </location>
</feature>
<keyword evidence="12" id="KW-1185">Reference proteome</keyword>
<proteinExistence type="inferred from homology"/>
<feature type="compositionally biased region" description="Low complexity" evidence="9">
    <location>
        <begin position="773"/>
        <end position="786"/>
    </location>
</feature>
<dbReference type="Gene3D" id="3.90.550.10">
    <property type="entry name" value="Spore Coat Polysaccharide Biosynthesis Protein SpsA, Chain A"/>
    <property type="match status" value="1"/>
</dbReference>
<name>A0A0G4LL34_VERLO</name>
<dbReference type="EMBL" id="CVQH01014446">
    <property type="protein sequence ID" value="CRK22654.1"/>
    <property type="molecule type" value="Genomic_DNA"/>
</dbReference>
<comment type="subcellular location">
    <subcellularLocation>
        <location evidence="1">Cytoplasm</location>
        <location evidence="1">Cytosol</location>
    </subcellularLocation>
</comment>
<organism evidence="11 12">
    <name type="scientific">Verticillium longisporum</name>
    <name type="common">Verticillium dahliae var. longisporum</name>
    <dbReference type="NCBI Taxonomy" id="100787"/>
    <lineage>
        <taxon>Eukaryota</taxon>
        <taxon>Fungi</taxon>
        <taxon>Dikarya</taxon>
        <taxon>Ascomycota</taxon>
        <taxon>Pezizomycotina</taxon>
        <taxon>Sordariomycetes</taxon>
        <taxon>Hypocreomycetidae</taxon>
        <taxon>Glomerellales</taxon>
        <taxon>Plectosphaerellaceae</taxon>
        <taxon>Verticillium</taxon>
    </lineage>
</organism>
<feature type="region of interest" description="Disordered" evidence="9">
    <location>
        <begin position="307"/>
        <end position="354"/>
    </location>
</feature>
<evidence type="ECO:0000256" key="7">
    <source>
        <dbReference type="ARBA" id="ARBA00044229"/>
    </source>
</evidence>
<dbReference type="GO" id="GO:0005085">
    <property type="term" value="F:guanyl-nucleotide exchange factor activity"/>
    <property type="evidence" value="ECO:0007669"/>
    <property type="project" value="TreeGrafter"/>
</dbReference>
<sequence length="975" mass="107949">MPHAVSVPSPGLQALILCGPGSSFPTFTSNPDESPKALLPIANRPMVWYALDFCYRTGITNITLVCPASAKGAIEQALNTNPHLTALPLPRPDILAPSDLEQTTGTAEILRLASVREIVKSDFVVLPCDLVCELAGEKLVQAWMVKAASLAEVLGSPSLAGSSRFSGGLGVWYETKTALAVKKEETDFIASTPLPFPATCQQKGSLLPHLSNLVYSMPKDSLKDLTEEKSGLPIRHGLLRRHPRIRMLTTRRDAHLYIFPKWILDFIKENERFENIGEDVIGWWAKAGWQAGLGEKLGLEEILREEDTKDAADSVEERTPSPDHQETDQPTPAVSSRTRRASNAGSIKSGETAADEKSLIVPPVLAYIHPSTETAPLVRRVDTAQLLLNVSLQLAKIPSLEETLGQEVSPFAHAKKVAYPEGVKSRTTITRQDSLVGDNVTVEEKVSIKESVVGAGCQISEGAKLSQCLLMDGVVVGKNCKLTKCILGKRCVIGDGSVLTNCEVQENLLVEARTEDKDNKLMSSEGLEATEEEMHEVLQDMDDEVMAVNEVAVFKDRFDNFKQHLRIHKDGKSTRTPYNEEAAQMETNRPAYTPHISSRSLQITMIPSSWSHEQGNSIDIMDACFVRDPSFDFNTPLLSSSSASSPTYDSCDPFTPRSGRSTPHASAVDFSESFSSHGSFSFEPAAAAMPIHHKNHSHQHYHRAGTMDMPLQYSASMPLTPSRRHFSGMDIDYNTMLQATLNQQCMTTMSPVQATMMDQYASMPQDLQSSPFTMPTPSRSLPSSTPNHGVNMWPCNESPIMMFGNHGTPSPSPLQSMSMKRDHDSPSPPPSRSYRRRTMTEAQRRTMALQRHQSEMMYRSQHDSEAMAQLRSMKLDHHSAEDELDSVYVDRRVVPRPRESAHGIGGTPEMHTCPADGCHKVFKDRFDNFKQHLRIHKDGKSTRTPYNEEAAQMYDELCKQSKTRNTKKGLRTAKA</sequence>
<dbReference type="InterPro" id="IPR051960">
    <property type="entry name" value="eIF2B_gamma"/>
</dbReference>
<dbReference type="AlphaFoldDB" id="A0A0G4LL34"/>
<evidence type="ECO:0000256" key="3">
    <source>
        <dbReference type="ARBA" id="ARBA00022490"/>
    </source>
</evidence>
<comment type="subunit">
    <text evidence="8">Component of the translation initiation factor 2B (eIF2B) complex which is a heterodecamer of two sets of five different subunits: alpha, beta, gamma, delta and epsilon. Subunits alpha, beta and delta comprise a regulatory subcomplex and subunits epsilon and gamma comprise a catalytic subcomplex. Within the complex, the hexameric regulatory complex resides at the center, with the two heterodimeric catalytic subcomplexes bound on opposite sides.</text>
</comment>
<evidence type="ECO:0000256" key="8">
    <source>
        <dbReference type="ARBA" id="ARBA00046432"/>
    </source>
</evidence>
<accession>A0A0G4LL34</accession>
<feature type="domain" description="EIF2B subunit epsilon/gamma LbH" evidence="10">
    <location>
        <begin position="425"/>
        <end position="509"/>
    </location>
</feature>
<feature type="compositionally biased region" description="Polar residues" evidence="9">
    <location>
        <begin position="807"/>
        <end position="818"/>
    </location>
</feature>
<feature type="region of interest" description="Disordered" evidence="9">
    <location>
        <begin position="769"/>
        <end position="788"/>
    </location>
</feature>
<dbReference type="GO" id="GO:0003743">
    <property type="term" value="F:translation initiation factor activity"/>
    <property type="evidence" value="ECO:0007669"/>
    <property type="project" value="UniProtKB-KW"/>
</dbReference>
<dbReference type="SUPFAM" id="SSF53448">
    <property type="entry name" value="Nucleotide-diphospho-sugar transferases"/>
    <property type="match status" value="1"/>
</dbReference>
<comment type="similarity">
    <text evidence="2">Belongs to the eIF-2B gamma/epsilon subunits family.</text>
</comment>
<dbReference type="STRING" id="100787.A0A0G4LL34"/>
<keyword evidence="5" id="KW-0648">Protein biosynthesis</keyword>
<dbReference type="GO" id="GO:0002183">
    <property type="term" value="P:cytoplasmic translational initiation"/>
    <property type="evidence" value="ECO:0007669"/>
    <property type="project" value="TreeGrafter"/>
</dbReference>
<feature type="region of interest" description="Disordered" evidence="9">
    <location>
        <begin position="639"/>
        <end position="665"/>
    </location>
</feature>
<evidence type="ECO:0000313" key="11">
    <source>
        <dbReference type="EMBL" id="CRK22654.1"/>
    </source>
</evidence>
<dbReference type="InterPro" id="IPR056764">
    <property type="entry name" value="LbH_EIF2B3/5"/>
</dbReference>
<feature type="compositionally biased region" description="Basic and acidic residues" evidence="9">
    <location>
        <begin position="307"/>
        <end position="327"/>
    </location>
</feature>
<dbReference type="Pfam" id="PF25084">
    <property type="entry name" value="LbH_EIF2B"/>
    <property type="match status" value="1"/>
</dbReference>
<dbReference type="PANTHER" id="PTHR45989:SF1">
    <property type="entry name" value="TRANSLATION INITIATION FACTOR EIF-2B SUBUNIT GAMMA"/>
    <property type="match status" value="1"/>
</dbReference>
<evidence type="ECO:0000259" key="10">
    <source>
        <dbReference type="Pfam" id="PF25084"/>
    </source>
</evidence>
<evidence type="ECO:0000256" key="5">
    <source>
        <dbReference type="ARBA" id="ARBA00022917"/>
    </source>
</evidence>
<reference evidence="11 12" key="1">
    <citation type="submission" date="2015-05" db="EMBL/GenBank/DDBJ databases">
        <authorList>
            <person name="Wang D.B."/>
            <person name="Wang M."/>
        </authorList>
    </citation>
    <scope>NUCLEOTIDE SEQUENCE [LARGE SCALE GENOMIC DNA]</scope>
    <source>
        <strain evidence="11">VL1</strain>
    </source>
</reference>
<dbReference type="GO" id="GO:0005829">
    <property type="term" value="C:cytosol"/>
    <property type="evidence" value="ECO:0007669"/>
    <property type="project" value="UniProtKB-SubCell"/>
</dbReference>
<evidence type="ECO:0000256" key="6">
    <source>
        <dbReference type="ARBA" id="ARBA00044196"/>
    </source>
</evidence>
<evidence type="ECO:0000256" key="2">
    <source>
        <dbReference type="ARBA" id="ARBA00007878"/>
    </source>
</evidence>
<dbReference type="Proteomes" id="UP000044602">
    <property type="component" value="Unassembled WGS sequence"/>
</dbReference>
<dbReference type="PANTHER" id="PTHR45989">
    <property type="entry name" value="TRANSLATION INITIATION FACTOR EIF-2B SUBUNIT GAMMA"/>
    <property type="match status" value="1"/>
</dbReference>
<dbReference type="InterPro" id="IPR029044">
    <property type="entry name" value="Nucleotide-diphossugar_trans"/>
</dbReference>
<evidence type="ECO:0000256" key="4">
    <source>
        <dbReference type="ARBA" id="ARBA00022540"/>
    </source>
</evidence>
<evidence type="ECO:0000313" key="12">
    <source>
        <dbReference type="Proteomes" id="UP000044602"/>
    </source>
</evidence>
<feature type="region of interest" description="Disordered" evidence="9">
    <location>
        <begin position="803"/>
        <end position="840"/>
    </location>
</feature>
<keyword evidence="3" id="KW-0963">Cytoplasm</keyword>
<dbReference type="Gene3D" id="2.160.10.10">
    <property type="entry name" value="Hexapeptide repeat proteins"/>
    <property type="match status" value="1"/>
</dbReference>
<dbReference type="GO" id="GO:0005851">
    <property type="term" value="C:eukaryotic translation initiation factor 2B complex"/>
    <property type="evidence" value="ECO:0007669"/>
    <property type="project" value="TreeGrafter"/>
</dbReference>